<evidence type="ECO:0000313" key="11">
    <source>
        <dbReference type="EnsemblPlants" id="PGSC0003DMT400016048"/>
    </source>
</evidence>
<name>M1A701_SOLTU</name>
<keyword evidence="8" id="KW-0539">Nucleus</keyword>
<dbReference type="EnsemblPlants" id="PGSC0003DMT400016048">
    <property type="protein sequence ID" value="PGSC0003DMT400016048"/>
    <property type="gene ID" value="PGSC0003DMG400006274"/>
</dbReference>
<feature type="region of interest" description="Disordered" evidence="9">
    <location>
        <begin position="64"/>
        <end position="104"/>
    </location>
</feature>
<keyword evidence="7" id="KW-0804">Transcription</keyword>
<dbReference type="InParanoid" id="M1A701"/>
<sequence>MDQNVSHAVEPVNNMKPPTTPGALVVECARCFKWRYIPTKEKYEEIREHILERPFYCETTREWHSNKKCDDPPDLTEDESGLKWAIDVPSIPQPPPGYYNSPSNQQLRSKIEVEKYLEQHLEDATQSAKLDQFSFQIPRLLEEDYVVNGGMNLY</sequence>
<comment type="subcellular location">
    <subcellularLocation>
        <location evidence="1">Nucleus</location>
    </subcellularLocation>
</comment>
<evidence type="ECO:0000259" key="10">
    <source>
        <dbReference type="PROSITE" id="PS51050"/>
    </source>
</evidence>
<dbReference type="GO" id="GO:0003677">
    <property type="term" value="F:DNA binding"/>
    <property type="evidence" value="ECO:0007669"/>
    <property type="project" value="UniProtKB-KW"/>
</dbReference>
<dbReference type="PANTHER" id="PTHR12396:SF0">
    <property type="entry name" value="METHYL-CPG BINDING DOMAIN PROTEIN-LIKE, ISOFORM C"/>
    <property type="match status" value="1"/>
</dbReference>
<dbReference type="PROSITE" id="PS51050">
    <property type="entry name" value="ZF_CW"/>
    <property type="match status" value="1"/>
</dbReference>
<dbReference type="Pfam" id="PF01429">
    <property type="entry name" value="MBD"/>
    <property type="match status" value="1"/>
</dbReference>
<dbReference type="Gene3D" id="3.30.890.10">
    <property type="entry name" value="Methyl-cpg-binding Protein 2, Chain A"/>
    <property type="match status" value="1"/>
</dbReference>
<dbReference type="HOGENOM" id="CLU_109577_0_0_1"/>
<dbReference type="Pfam" id="PF07496">
    <property type="entry name" value="zf-CW"/>
    <property type="match status" value="1"/>
</dbReference>
<dbReference type="GO" id="GO:0008270">
    <property type="term" value="F:zinc ion binding"/>
    <property type="evidence" value="ECO:0007669"/>
    <property type="project" value="UniProtKB-KW"/>
</dbReference>
<reference evidence="11" key="2">
    <citation type="submission" date="2015-06" db="UniProtKB">
        <authorList>
            <consortium name="EnsemblPlants"/>
        </authorList>
    </citation>
    <scope>IDENTIFICATION</scope>
    <source>
        <strain evidence="11">DM1-3 516 R44</strain>
    </source>
</reference>
<evidence type="ECO:0000256" key="7">
    <source>
        <dbReference type="ARBA" id="ARBA00023163"/>
    </source>
</evidence>
<keyword evidence="3" id="KW-0863">Zinc-finger</keyword>
<evidence type="ECO:0000256" key="9">
    <source>
        <dbReference type="SAM" id="MobiDB-lite"/>
    </source>
</evidence>
<dbReference type="InterPro" id="IPR011124">
    <property type="entry name" value="Znf_CW"/>
</dbReference>
<dbReference type="Proteomes" id="UP000011115">
    <property type="component" value="Unassembled WGS sequence"/>
</dbReference>
<keyword evidence="5" id="KW-0805">Transcription regulation</keyword>
<dbReference type="AlphaFoldDB" id="M1A701"/>
<evidence type="ECO:0000256" key="6">
    <source>
        <dbReference type="ARBA" id="ARBA00023125"/>
    </source>
</evidence>
<keyword evidence="4" id="KW-0862">Zinc</keyword>
<reference evidence="12" key="1">
    <citation type="journal article" date="2011" name="Nature">
        <title>Genome sequence and analysis of the tuber crop potato.</title>
        <authorList>
            <consortium name="The Potato Genome Sequencing Consortium"/>
        </authorList>
    </citation>
    <scope>NUCLEOTIDE SEQUENCE [LARGE SCALE GENOMIC DNA]</scope>
    <source>
        <strain evidence="12">cv. DM1-3 516 R44</strain>
    </source>
</reference>
<keyword evidence="2" id="KW-0479">Metal-binding</keyword>
<evidence type="ECO:0000313" key="12">
    <source>
        <dbReference type="Proteomes" id="UP000011115"/>
    </source>
</evidence>
<dbReference type="STRING" id="4113.M1A701"/>
<keyword evidence="6" id="KW-0238">DNA-binding</keyword>
<evidence type="ECO:0000256" key="4">
    <source>
        <dbReference type="ARBA" id="ARBA00022833"/>
    </source>
</evidence>
<dbReference type="PANTHER" id="PTHR12396">
    <property type="entry name" value="METHYL-CPG BINDING PROTEIN, MBD"/>
    <property type="match status" value="1"/>
</dbReference>
<evidence type="ECO:0000256" key="5">
    <source>
        <dbReference type="ARBA" id="ARBA00023015"/>
    </source>
</evidence>
<evidence type="ECO:0000256" key="8">
    <source>
        <dbReference type="ARBA" id="ARBA00023242"/>
    </source>
</evidence>
<dbReference type="OMA" id="RTASICM"/>
<feature type="domain" description="CW-type" evidence="10">
    <location>
        <begin position="19"/>
        <end position="77"/>
    </location>
</feature>
<dbReference type="eggNOG" id="KOG4161">
    <property type="taxonomic scope" value="Eukaryota"/>
</dbReference>
<accession>M1A701</accession>
<proteinExistence type="predicted"/>
<dbReference type="Gramene" id="PGSC0003DMT400016048">
    <property type="protein sequence ID" value="PGSC0003DMT400016048"/>
    <property type="gene ID" value="PGSC0003DMG400006274"/>
</dbReference>
<dbReference type="InterPro" id="IPR016177">
    <property type="entry name" value="DNA-bd_dom_sf"/>
</dbReference>
<evidence type="ECO:0000256" key="2">
    <source>
        <dbReference type="ARBA" id="ARBA00022723"/>
    </source>
</evidence>
<dbReference type="InterPro" id="IPR001739">
    <property type="entry name" value="Methyl_CpG_DNA-bd"/>
</dbReference>
<keyword evidence="12" id="KW-1185">Reference proteome</keyword>
<dbReference type="Gene3D" id="3.30.40.100">
    <property type="match status" value="1"/>
</dbReference>
<protein>
    <submittedName>
        <fullName evidence="11">Methyl binding domain protein</fullName>
    </submittedName>
</protein>
<evidence type="ECO:0000256" key="1">
    <source>
        <dbReference type="ARBA" id="ARBA00004123"/>
    </source>
</evidence>
<evidence type="ECO:0000256" key="3">
    <source>
        <dbReference type="ARBA" id="ARBA00022771"/>
    </source>
</evidence>
<dbReference type="GO" id="GO:0005634">
    <property type="term" value="C:nucleus"/>
    <property type="evidence" value="ECO:0007669"/>
    <property type="project" value="UniProtKB-SubCell"/>
</dbReference>
<dbReference type="PaxDb" id="4113-PGSC0003DMT400016048"/>
<dbReference type="SUPFAM" id="SSF54171">
    <property type="entry name" value="DNA-binding domain"/>
    <property type="match status" value="1"/>
</dbReference>
<organism evidence="11 12">
    <name type="scientific">Solanum tuberosum</name>
    <name type="common">Potato</name>
    <dbReference type="NCBI Taxonomy" id="4113"/>
    <lineage>
        <taxon>Eukaryota</taxon>
        <taxon>Viridiplantae</taxon>
        <taxon>Streptophyta</taxon>
        <taxon>Embryophyta</taxon>
        <taxon>Tracheophyta</taxon>
        <taxon>Spermatophyta</taxon>
        <taxon>Magnoliopsida</taxon>
        <taxon>eudicotyledons</taxon>
        <taxon>Gunneridae</taxon>
        <taxon>Pentapetalae</taxon>
        <taxon>asterids</taxon>
        <taxon>lamiids</taxon>
        <taxon>Solanales</taxon>
        <taxon>Solanaceae</taxon>
        <taxon>Solanoideae</taxon>
        <taxon>Solaneae</taxon>
        <taxon>Solanum</taxon>
    </lineage>
</organism>